<reference evidence="1" key="1">
    <citation type="submission" date="2021-02" db="EMBL/GenBank/DDBJ databases">
        <authorList>
            <person name="Nowell W R."/>
        </authorList>
    </citation>
    <scope>NUCLEOTIDE SEQUENCE</scope>
</reference>
<accession>A0A821XLS1</accession>
<gene>
    <name evidence="1" type="ORF">UJA718_LOCUS47457</name>
</gene>
<proteinExistence type="predicted"/>
<evidence type="ECO:0000313" key="1">
    <source>
        <dbReference type="EMBL" id="CAF4944044.1"/>
    </source>
</evidence>
<evidence type="ECO:0000313" key="2">
    <source>
        <dbReference type="Proteomes" id="UP000663873"/>
    </source>
</evidence>
<sequence>MSGSNAKQAKADEFEMQKAFEVIGDVQNDIDRFN</sequence>
<comment type="caution">
    <text evidence="1">The sequence shown here is derived from an EMBL/GenBank/DDBJ whole genome shotgun (WGS) entry which is preliminary data.</text>
</comment>
<keyword evidence="2" id="KW-1185">Reference proteome</keyword>
<dbReference type="EMBL" id="CAJOBP010090097">
    <property type="protein sequence ID" value="CAF4944044.1"/>
    <property type="molecule type" value="Genomic_DNA"/>
</dbReference>
<feature type="non-terminal residue" evidence="1">
    <location>
        <position position="1"/>
    </location>
</feature>
<organism evidence="1 2">
    <name type="scientific">Rotaria socialis</name>
    <dbReference type="NCBI Taxonomy" id="392032"/>
    <lineage>
        <taxon>Eukaryota</taxon>
        <taxon>Metazoa</taxon>
        <taxon>Spiralia</taxon>
        <taxon>Gnathifera</taxon>
        <taxon>Rotifera</taxon>
        <taxon>Eurotatoria</taxon>
        <taxon>Bdelloidea</taxon>
        <taxon>Philodinida</taxon>
        <taxon>Philodinidae</taxon>
        <taxon>Rotaria</taxon>
    </lineage>
</organism>
<dbReference type="Proteomes" id="UP000663873">
    <property type="component" value="Unassembled WGS sequence"/>
</dbReference>
<dbReference type="AlphaFoldDB" id="A0A821XLS1"/>
<name>A0A821XLS1_9BILA</name>
<protein>
    <submittedName>
        <fullName evidence="1">Uncharacterized protein</fullName>
    </submittedName>
</protein>